<dbReference type="Pfam" id="PF05233">
    <property type="entry name" value="PHB_acc"/>
    <property type="match status" value="2"/>
</dbReference>
<feature type="compositionally biased region" description="Basic and acidic residues" evidence="1">
    <location>
        <begin position="184"/>
        <end position="199"/>
    </location>
</feature>
<feature type="domain" description="PHB accumulation regulatory" evidence="2">
    <location>
        <begin position="71"/>
        <end position="110"/>
    </location>
</feature>
<feature type="domain" description="PHA accumulation regulator DNA-binding N-terminal" evidence="3">
    <location>
        <begin position="7"/>
        <end position="66"/>
    </location>
</feature>
<dbReference type="Proteomes" id="UP000662914">
    <property type="component" value="Chromosome"/>
</dbReference>
<feature type="domain" description="PHB accumulation regulatory" evidence="2">
    <location>
        <begin position="124"/>
        <end position="161"/>
    </location>
</feature>
<evidence type="ECO:0000313" key="5">
    <source>
        <dbReference type="Proteomes" id="UP000662914"/>
    </source>
</evidence>
<reference evidence="4" key="1">
    <citation type="journal article" name="DNA Res.">
        <title>The physiological potential of anammox bacteria as revealed by their core genome structure.</title>
        <authorList>
            <person name="Okubo T."/>
            <person name="Toyoda A."/>
            <person name="Fukuhara K."/>
            <person name="Uchiyama I."/>
            <person name="Harigaya Y."/>
            <person name="Kuroiwa M."/>
            <person name="Suzuki T."/>
            <person name="Murakami Y."/>
            <person name="Suwa Y."/>
            <person name="Takami H."/>
        </authorList>
    </citation>
    <scope>NUCLEOTIDE SEQUENCE</scope>
    <source>
        <strain evidence="4">317325-3</strain>
    </source>
</reference>
<evidence type="ECO:0000256" key="1">
    <source>
        <dbReference type="SAM" id="MobiDB-lite"/>
    </source>
</evidence>
<dbReference type="GO" id="GO:0006355">
    <property type="term" value="P:regulation of DNA-templated transcription"/>
    <property type="evidence" value="ECO:0007669"/>
    <property type="project" value="InterPro"/>
</dbReference>
<dbReference type="InterPro" id="IPR010134">
    <property type="entry name" value="PHA_reg_PhaR"/>
</dbReference>
<evidence type="ECO:0000259" key="3">
    <source>
        <dbReference type="Pfam" id="PF07879"/>
    </source>
</evidence>
<gene>
    <name evidence="4" type="ORF">DSYM_16740</name>
</gene>
<dbReference type="NCBIfam" id="TIGR01848">
    <property type="entry name" value="PHA_reg_PhaR"/>
    <property type="match status" value="1"/>
</dbReference>
<dbReference type="EMBL" id="AP021857">
    <property type="protein sequence ID" value="BBO20975.1"/>
    <property type="molecule type" value="Genomic_DNA"/>
</dbReference>
<proteinExistence type="predicted"/>
<dbReference type="Pfam" id="PF07879">
    <property type="entry name" value="PHB_acc_N"/>
    <property type="match status" value="1"/>
</dbReference>
<dbReference type="InterPro" id="IPR007897">
    <property type="entry name" value="PHB_accumulat"/>
</dbReference>
<dbReference type="KEGG" id="ddz:DSYM_16740"/>
<protein>
    <submittedName>
        <fullName evidence="4">Polyhydroxyalkanoate synthesis repressor phaR</fullName>
    </submittedName>
</protein>
<sequence>MAEQTRLIKKYPNRRLYDTRTSSYITLADVKELVLKNEEFQVVDAKSSEDLTRSILLQIILEEETGGMPMFTSDLLSQMIRFYGNAMQGMMGKYLEGNIKAFADMQSKLQDQARALYGENNPASKDLWAQFLNFQGPAMQGMMGAYMEQSKNMFMQMQEQIESQTRNMFSGFQFPNFAAPAGKPGEKKEAAEEPAPEKK</sequence>
<dbReference type="InterPro" id="IPR012909">
    <property type="entry name" value="PHA_DNA-bd_N"/>
</dbReference>
<evidence type="ECO:0000259" key="2">
    <source>
        <dbReference type="Pfam" id="PF05233"/>
    </source>
</evidence>
<dbReference type="AlphaFoldDB" id="A0A809R9I2"/>
<name>A0A809R9I2_9PROT</name>
<accession>A0A809R9I2</accession>
<evidence type="ECO:0000313" key="4">
    <source>
        <dbReference type="EMBL" id="BBO20975.1"/>
    </source>
</evidence>
<feature type="region of interest" description="Disordered" evidence="1">
    <location>
        <begin position="176"/>
        <end position="199"/>
    </location>
</feature>
<organism evidence="4 5">
    <name type="scientific">Candidatus Desulfobacillus denitrificans</name>
    <dbReference type="NCBI Taxonomy" id="2608985"/>
    <lineage>
        <taxon>Bacteria</taxon>
        <taxon>Pseudomonadati</taxon>
        <taxon>Pseudomonadota</taxon>
        <taxon>Betaproteobacteria</taxon>
        <taxon>Candidatus Desulfobacillus</taxon>
    </lineage>
</organism>